<proteinExistence type="predicted"/>
<feature type="compositionally biased region" description="Low complexity" evidence="1">
    <location>
        <begin position="72"/>
        <end position="81"/>
    </location>
</feature>
<feature type="region of interest" description="Disordered" evidence="1">
    <location>
        <begin position="599"/>
        <end position="622"/>
    </location>
</feature>
<evidence type="ECO:0000256" key="1">
    <source>
        <dbReference type="SAM" id="MobiDB-lite"/>
    </source>
</evidence>
<organism evidence="2 3">
    <name type="scientific">Edaphochlamys debaryana</name>
    <dbReference type="NCBI Taxonomy" id="47281"/>
    <lineage>
        <taxon>Eukaryota</taxon>
        <taxon>Viridiplantae</taxon>
        <taxon>Chlorophyta</taxon>
        <taxon>core chlorophytes</taxon>
        <taxon>Chlorophyceae</taxon>
        <taxon>CS clade</taxon>
        <taxon>Chlamydomonadales</taxon>
        <taxon>Chlamydomonadales incertae sedis</taxon>
        <taxon>Edaphochlamys</taxon>
    </lineage>
</organism>
<feature type="compositionally biased region" description="Basic residues" evidence="1">
    <location>
        <begin position="419"/>
        <end position="430"/>
    </location>
</feature>
<dbReference type="Proteomes" id="UP000612055">
    <property type="component" value="Unassembled WGS sequence"/>
</dbReference>
<feature type="compositionally biased region" description="Basic and acidic residues" evidence="1">
    <location>
        <begin position="94"/>
        <end position="107"/>
    </location>
</feature>
<dbReference type="AlphaFoldDB" id="A0A836BUR7"/>
<accession>A0A836BUR7</accession>
<evidence type="ECO:0000313" key="3">
    <source>
        <dbReference type="Proteomes" id="UP000612055"/>
    </source>
</evidence>
<protein>
    <submittedName>
        <fullName evidence="2">Uncharacterized protein</fullName>
    </submittedName>
</protein>
<reference evidence="2" key="1">
    <citation type="journal article" date="2020" name="bioRxiv">
        <title>Comparative genomics of Chlamydomonas.</title>
        <authorList>
            <person name="Craig R.J."/>
            <person name="Hasan A.R."/>
            <person name="Ness R.W."/>
            <person name="Keightley P.D."/>
        </authorList>
    </citation>
    <scope>NUCLEOTIDE SEQUENCE</scope>
    <source>
        <strain evidence="2">CCAP 11/70</strain>
    </source>
</reference>
<feature type="compositionally biased region" description="Gly residues" evidence="1">
    <location>
        <begin position="524"/>
        <end position="538"/>
    </location>
</feature>
<feature type="region of interest" description="Disordered" evidence="1">
    <location>
        <begin position="391"/>
        <end position="542"/>
    </location>
</feature>
<dbReference type="EMBL" id="JAEHOE010000070">
    <property type="protein sequence ID" value="KAG2489685.1"/>
    <property type="molecule type" value="Genomic_DNA"/>
</dbReference>
<feature type="region of interest" description="Disordered" evidence="1">
    <location>
        <begin position="28"/>
        <end position="53"/>
    </location>
</feature>
<name>A0A836BUR7_9CHLO</name>
<feature type="compositionally biased region" description="Basic and acidic residues" evidence="1">
    <location>
        <begin position="440"/>
        <end position="455"/>
    </location>
</feature>
<feature type="region of interest" description="Disordered" evidence="1">
    <location>
        <begin position="345"/>
        <end position="379"/>
    </location>
</feature>
<feature type="compositionally biased region" description="Acidic residues" evidence="1">
    <location>
        <begin position="606"/>
        <end position="615"/>
    </location>
</feature>
<evidence type="ECO:0000313" key="2">
    <source>
        <dbReference type="EMBL" id="KAG2489685.1"/>
    </source>
</evidence>
<feature type="region of interest" description="Disordered" evidence="1">
    <location>
        <begin position="68"/>
        <end position="133"/>
    </location>
</feature>
<gene>
    <name evidence="2" type="ORF">HYH03_011794</name>
</gene>
<sequence>MLPALSDNPAAAHLLSTCVWGDAERNCSQPDRSTVHFGGPSPADPSDAPLQWQPHGCRMRRIAYAPLDGTVSSSGSGPSSSLLAAQGDVGRPSADPDGHEWRRRPEPENGDEEDRGRRQGHGSAAADASHPATCMPPGRRHLCFVGDSHSRYLHNSVAMWLSGYSVAVNNSAKQMLLTPSSSYFRMLWGYDWPAPSEPDGADPLSANCTDVLVNFGQWPASYRAGPAPYSPGQYAAQVSYVRSKMLALRQKYGIRVWWVTTVMSSLKVQLELRGIDWRTDPLLLLFNRLAADVMAGEAEAEAAELQAAEQGSAAGWPGLDGGRRLLGAGGAAGYLARGRDGGVIAGREGGVTGPEAEEQQARRGSRRLASWASPGSDLLPAHTAQRLADGWESGRAAAAASSDRASDPGVLGWPSARRQQQRHRHRHRRGVSSAVHGSSLRHDGPLAEQGGDRPTRQGGQGPPFADEAYAQHRRRRRSQQGFGERGEDEDGALPVGQARPHTHQHHAERLQRGGAGLEQQLRGNGPGGPGNTDGGGRSPGVRPAAEVVPLIDTWSATRILQEATWDGVHYTNTGPVGVAQLTAVLHALCSEEAIAHLASRSAGEGPQEEEEELGDAEGVSQEGAAIAAAAEAAVLVAGGR</sequence>
<keyword evidence="3" id="KW-1185">Reference proteome</keyword>
<dbReference type="OrthoDB" id="543482at2759"/>
<comment type="caution">
    <text evidence="2">The sequence shown here is derived from an EMBL/GenBank/DDBJ whole genome shotgun (WGS) entry which is preliminary data.</text>
</comment>